<accession>A0A9X9LBL2</accession>
<organism evidence="1 2">
    <name type="scientific">Blumeria graminis f. sp. tritici</name>
    <dbReference type="NCBI Taxonomy" id="62690"/>
    <lineage>
        <taxon>Eukaryota</taxon>
        <taxon>Fungi</taxon>
        <taxon>Dikarya</taxon>
        <taxon>Ascomycota</taxon>
        <taxon>Pezizomycotina</taxon>
        <taxon>Leotiomycetes</taxon>
        <taxon>Erysiphales</taxon>
        <taxon>Erysiphaceae</taxon>
        <taxon>Blumeria</taxon>
    </lineage>
</organism>
<evidence type="ECO:0000313" key="2">
    <source>
        <dbReference type="Proteomes" id="UP000324639"/>
    </source>
</evidence>
<proteinExistence type="predicted"/>
<name>A0A9X9LBL2_BLUGR</name>
<evidence type="ECO:0000313" key="1">
    <source>
        <dbReference type="EMBL" id="VCU40881.1"/>
    </source>
</evidence>
<dbReference type="Proteomes" id="UP000324639">
    <property type="component" value="Chromosome Bgt_-04"/>
</dbReference>
<protein>
    <submittedName>
        <fullName evidence="1">Bgt-50029</fullName>
    </submittedName>
</protein>
<sequence>MFTPSFKGLKGLAKNLRTIIYKDGTLSATPEDRGSIYRGMIMAFEETIEDIKGKTDLWPHESIYFSYSSFADKPFTFSQKNHESNLHSTPLSDL</sequence>
<reference evidence="1 2" key="1">
    <citation type="submission" date="2018-08" db="EMBL/GenBank/DDBJ databases">
        <authorList>
            <person name="Muller C M."/>
        </authorList>
    </citation>
    <scope>NUCLEOTIDE SEQUENCE [LARGE SCALE GENOMIC DNA]</scope>
</reference>
<dbReference type="EMBL" id="LR026987">
    <property type="protein sequence ID" value="VCU40881.1"/>
    <property type="molecule type" value="Genomic_DNA"/>
</dbReference>
<keyword evidence="2" id="KW-1185">Reference proteome</keyword>
<gene>
    <name evidence="1" type="ORF">BGT96224V316_LOCUS2135</name>
</gene>
<dbReference type="AlphaFoldDB" id="A0A9X9LBL2"/>